<evidence type="ECO:0000256" key="2">
    <source>
        <dbReference type="ARBA" id="ARBA00005677"/>
    </source>
</evidence>
<dbReference type="PANTHER" id="PTHR13477:SF0">
    <property type="entry name" value="LARGE RIBOSOMAL SUBUNIT PROTEIN ML49"/>
    <property type="match status" value="1"/>
</dbReference>
<evidence type="ECO:0000256" key="3">
    <source>
        <dbReference type="ARBA" id="ARBA00022980"/>
    </source>
</evidence>
<reference evidence="9" key="1">
    <citation type="submission" date="2017-02" db="EMBL/GenBank/DDBJ databases">
        <authorList>
            <person name="Tafer H."/>
            <person name="Lopandic K."/>
        </authorList>
    </citation>
    <scope>NUCLEOTIDE SEQUENCE [LARGE SCALE GENOMIC DNA]</scope>
    <source>
        <strain evidence="9">CBS 366.77</strain>
    </source>
</reference>
<dbReference type="FunFam" id="3.30.780.10:FF:000030">
    <property type="entry name" value="Mitochondrial large ribosomal subunit L49, putative"/>
    <property type="match status" value="1"/>
</dbReference>
<dbReference type="AlphaFoldDB" id="A0A3A2ZGP0"/>
<evidence type="ECO:0000313" key="9">
    <source>
        <dbReference type="Proteomes" id="UP000266188"/>
    </source>
</evidence>
<sequence>MASFLPSHPVSTALQQPIQSSQRVTSSLPTQQRRTFLVQLKRQAQSLKEATTANPEPPVSPKPAKLKLSNLPYFVRRTASNQLPVYLVTKAGGTKQQTKIQKTEGNVNALRDDLTMYLDSNSPKSSEVTINRLNNHIIVKGWRKPEILRFLEERNF</sequence>
<comment type="similarity">
    <text evidence="2">Belongs to the mitochondrion-specific ribosomal protein mL49 family.</text>
</comment>
<name>A0A3A2ZGP0_9EURO</name>
<dbReference type="Gene3D" id="3.30.780.10">
    <property type="entry name" value="SUI1-like domain"/>
    <property type="match status" value="1"/>
</dbReference>
<keyword evidence="9" id="KW-1185">Reference proteome</keyword>
<dbReference type="Proteomes" id="UP000266188">
    <property type="component" value="Unassembled WGS sequence"/>
</dbReference>
<feature type="region of interest" description="Disordered" evidence="7">
    <location>
        <begin position="1"/>
        <end position="30"/>
    </location>
</feature>
<keyword evidence="4" id="KW-0496">Mitochondrion</keyword>
<evidence type="ECO:0000256" key="7">
    <source>
        <dbReference type="SAM" id="MobiDB-lite"/>
    </source>
</evidence>
<protein>
    <recommendedName>
        <fullName evidence="6">Large ribosomal subunit protein mL49</fullName>
    </recommendedName>
</protein>
<dbReference type="STRING" id="2070753.A0A3A2ZGP0"/>
<dbReference type="GO" id="GO:0006412">
    <property type="term" value="P:translation"/>
    <property type="evidence" value="ECO:0007669"/>
    <property type="project" value="InterPro"/>
</dbReference>
<accession>A0A3A2ZGP0</accession>
<keyword evidence="3" id="KW-0689">Ribosomal protein</keyword>
<evidence type="ECO:0000256" key="4">
    <source>
        <dbReference type="ARBA" id="ARBA00023128"/>
    </source>
</evidence>
<evidence type="ECO:0000256" key="1">
    <source>
        <dbReference type="ARBA" id="ARBA00004173"/>
    </source>
</evidence>
<gene>
    <name evidence="8" type="ORF">PHISCL_07113</name>
</gene>
<comment type="caution">
    <text evidence="8">The sequence shown here is derived from an EMBL/GenBank/DDBJ whole genome shotgun (WGS) entry which is preliminary data.</text>
</comment>
<dbReference type="GO" id="GO:0005762">
    <property type="term" value="C:mitochondrial large ribosomal subunit"/>
    <property type="evidence" value="ECO:0007669"/>
    <property type="project" value="TreeGrafter"/>
</dbReference>
<evidence type="ECO:0000256" key="6">
    <source>
        <dbReference type="ARBA" id="ARBA00035191"/>
    </source>
</evidence>
<dbReference type="GO" id="GO:0003735">
    <property type="term" value="F:structural constituent of ribosome"/>
    <property type="evidence" value="ECO:0007669"/>
    <property type="project" value="InterPro"/>
</dbReference>
<organism evidence="8 9">
    <name type="scientific">Aspergillus sclerotialis</name>
    <dbReference type="NCBI Taxonomy" id="2070753"/>
    <lineage>
        <taxon>Eukaryota</taxon>
        <taxon>Fungi</taxon>
        <taxon>Dikarya</taxon>
        <taxon>Ascomycota</taxon>
        <taxon>Pezizomycotina</taxon>
        <taxon>Eurotiomycetes</taxon>
        <taxon>Eurotiomycetidae</taxon>
        <taxon>Eurotiales</taxon>
        <taxon>Aspergillaceae</taxon>
        <taxon>Aspergillus</taxon>
        <taxon>Aspergillus subgen. Polypaecilum</taxon>
    </lineage>
</organism>
<dbReference type="EMBL" id="MVGC01000297">
    <property type="protein sequence ID" value="RJE20547.1"/>
    <property type="molecule type" value="Genomic_DNA"/>
</dbReference>
<dbReference type="InterPro" id="IPR007740">
    <property type="entry name" value="Ribosomal_mL49"/>
</dbReference>
<proteinExistence type="inferred from homology"/>
<dbReference type="PANTHER" id="PTHR13477">
    <property type="entry name" value="MITOCHONDRIAL 39S RIBOSOMAL PROTEIN L49"/>
    <property type="match status" value="1"/>
</dbReference>
<evidence type="ECO:0000313" key="8">
    <source>
        <dbReference type="EMBL" id="RJE20547.1"/>
    </source>
</evidence>
<keyword evidence="5" id="KW-0687">Ribonucleoprotein</keyword>
<dbReference type="Pfam" id="PF05046">
    <property type="entry name" value="Img2"/>
    <property type="match status" value="1"/>
</dbReference>
<feature type="compositionally biased region" description="Polar residues" evidence="7">
    <location>
        <begin position="9"/>
        <end position="30"/>
    </location>
</feature>
<dbReference type="OrthoDB" id="19439at2759"/>
<comment type="subcellular location">
    <subcellularLocation>
        <location evidence="1">Mitochondrion</location>
    </subcellularLocation>
</comment>
<evidence type="ECO:0000256" key="5">
    <source>
        <dbReference type="ARBA" id="ARBA00023274"/>
    </source>
</evidence>